<protein>
    <submittedName>
        <fullName evidence="2">Uncharacterized protein</fullName>
    </submittedName>
</protein>
<keyword evidence="1" id="KW-1133">Transmembrane helix</keyword>
<feature type="transmembrane region" description="Helical" evidence="1">
    <location>
        <begin position="35"/>
        <end position="54"/>
    </location>
</feature>
<gene>
    <name evidence="2" type="ORF">Indivirus_6_33</name>
</gene>
<dbReference type="Gene3D" id="1.10.3730.20">
    <property type="match status" value="1"/>
</dbReference>
<evidence type="ECO:0000313" key="2">
    <source>
        <dbReference type="EMBL" id="ARF09967.1"/>
    </source>
</evidence>
<dbReference type="EMBL" id="KY684090">
    <property type="protein sequence ID" value="ARF09967.1"/>
    <property type="molecule type" value="Genomic_DNA"/>
</dbReference>
<sequence length="115" mass="12993">MYVYLYIILLVILLTSIESCSQYNLKIFNKSQNIQYFILGSLGYVIISAILSYLFGFEKMGIVNNLWNVFSSISIVLIGYLFFKEKLSTIQTIGVILGVIGIGLMGIDGYMNHKD</sequence>
<feature type="transmembrane region" description="Helical" evidence="1">
    <location>
        <begin position="89"/>
        <end position="107"/>
    </location>
</feature>
<dbReference type="InterPro" id="IPR037185">
    <property type="entry name" value="EmrE-like"/>
</dbReference>
<name>A0A1V0SE23_9VIRU</name>
<feature type="transmembrane region" description="Helical" evidence="1">
    <location>
        <begin position="66"/>
        <end position="83"/>
    </location>
</feature>
<organism evidence="2">
    <name type="scientific">Indivirus ILV1</name>
    <dbReference type="NCBI Taxonomy" id="1977633"/>
    <lineage>
        <taxon>Viruses</taxon>
        <taxon>Varidnaviria</taxon>
        <taxon>Bamfordvirae</taxon>
        <taxon>Nucleocytoviricota</taxon>
        <taxon>Megaviricetes</taxon>
        <taxon>Imitervirales</taxon>
        <taxon>Mimiviridae</taxon>
        <taxon>Klosneuvirinae</taxon>
        <taxon>Indivirus</taxon>
    </lineage>
</organism>
<reference evidence="2" key="1">
    <citation type="journal article" date="2017" name="Science">
        <title>Giant viruses with an expanded complement of translation system components.</title>
        <authorList>
            <person name="Schulz F."/>
            <person name="Yutin N."/>
            <person name="Ivanova N.N."/>
            <person name="Ortega D.R."/>
            <person name="Lee T.K."/>
            <person name="Vierheilig J."/>
            <person name="Daims H."/>
            <person name="Horn M."/>
            <person name="Wagner M."/>
            <person name="Jensen G.J."/>
            <person name="Kyrpides N.C."/>
            <person name="Koonin E.V."/>
            <person name="Woyke T."/>
        </authorList>
    </citation>
    <scope>NUCLEOTIDE SEQUENCE</scope>
    <source>
        <strain evidence="2">ILV1</strain>
    </source>
</reference>
<evidence type="ECO:0000256" key="1">
    <source>
        <dbReference type="SAM" id="Phobius"/>
    </source>
</evidence>
<keyword evidence="1" id="KW-0472">Membrane</keyword>
<keyword evidence="1" id="KW-0812">Transmembrane</keyword>
<accession>A0A1V0SE23</accession>
<dbReference type="SUPFAM" id="SSF103481">
    <property type="entry name" value="Multidrug resistance efflux transporter EmrE"/>
    <property type="match status" value="1"/>
</dbReference>
<proteinExistence type="predicted"/>